<evidence type="ECO:0000256" key="2">
    <source>
        <dbReference type="ARBA" id="ARBA00005551"/>
    </source>
</evidence>
<sequence length="583" mass="63192">MLHDTPLITTIVAGLCLAFLLGMIASRLRISPLVGYLLAGVIVGPNTGGFKIDSVIINQLAEIGIILLMFGVGLHFSLKDLLSVKAIAVPAAIAQMAFSTFLGLCLGLIMGWGFGGSLIFGLALSIASTVILLRALQERHLIETEKGRIAVGWLIIEDLAMVLILVLIPSLASALSNTKKEALDPLVQWLDLSIWGIFGLTILKVIVFIALMLVIGRRVIPWLLKMSAQSGSRELFRLSVFAIALGVAFGAAHLFGVSLSLGAFFAGMVMSESELSHRAAEESLPLRDAFSVLFFVSVGMLFDPEKLLTHFFPLLATLFIIVIGKSAVAFFIVKAFRYSNATALTISASLAQIGEFSFILAGLSLSLRLLNNDAHDLILGGAIFSILLNPLVFIACNKIKKRLEKNSASSQNAQTIIDIDPQDPDQDFLPMTLKNNHIVIIGYGRIGKCVALSLINRGNPVVIVEESKRLSDKAIADGFEAICGNIIQQEIMNAANINNAHKVVITMRSTIEVGECIVNIRGMKKDIQIITHALSDTETAYLIDLSADVVVTDDEEVANGIMEYIMERRSVQNMLNHENLQKT</sequence>
<feature type="transmembrane region" description="Helical" evidence="7">
    <location>
        <begin position="33"/>
        <end position="50"/>
    </location>
</feature>
<dbReference type="NCBIfam" id="NF007950">
    <property type="entry name" value="PRK10669.1"/>
    <property type="match status" value="1"/>
</dbReference>
<dbReference type="EMBL" id="CP001562">
    <property type="protein sequence ID" value="ACS51048.1"/>
    <property type="molecule type" value="Genomic_DNA"/>
</dbReference>
<dbReference type="GO" id="GO:0015297">
    <property type="term" value="F:antiporter activity"/>
    <property type="evidence" value="ECO:0007669"/>
    <property type="project" value="InterPro"/>
</dbReference>
<dbReference type="RefSeq" id="WP_012755074.1">
    <property type="nucleotide sequence ID" value="NC_012846.1"/>
</dbReference>
<accession>C6ACY6</accession>
<evidence type="ECO:0000313" key="10">
    <source>
        <dbReference type="Proteomes" id="UP000001489"/>
    </source>
</evidence>
<gene>
    <name evidence="9" type="ordered locus">Bgr_07440</name>
</gene>
<feature type="transmembrane region" description="Helical" evidence="7">
    <location>
        <begin position="56"/>
        <end position="76"/>
    </location>
</feature>
<reference evidence="9 10" key="1">
    <citation type="journal article" date="2009" name="PLoS Genet.">
        <title>Run-off replication of host-adaptability genes is associated with gene transfer agents in the genome of mouse-infecting Bartonella grahamii.</title>
        <authorList>
            <person name="Berglund E.C."/>
            <person name="Frank A.C."/>
            <person name="Calteau A."/>
            <person name="Vinnere Pettersson O."/>
            <person name="Granberg F."/>
            <person name="Eriksson A.-S."/>
            <person name="Naeslund K."/>
            <person name="Holmberg M."/>
            <person name="Lindroos H."/>
            <person name="Andersson S.G."/>
        </authorList>
    </citation>
    <scope>NUCLEOTIDE SEQUENCE [LARGE SCALE GENOMIC DNA]</scope>
    <source>
        <strain evidence="10">as4aup</strain>
    </source>
</reference>
<dbReference type="GO" id="GO:1902600">
    <property type="term" value="P:proton transmembrane transport"/>
    <property type="evidence" value="ECO:0007669"/>
    <property type="project" value="InterPro"/>
</dbReference>
<dbReference type="KEGG" id="bgr:Bgr_07440"/>
<feature type="transmembrane region" description="Helical" evidence="7">
    <location>
        <begin position="192"/>
        <end position="215"/>
    </location>
</feature>
<dbReference type="InterPro" id="IPR003148">
    <property type="entry name" value="RCK_N"/>
</dbReference>
<feature type="transmembrane region" description="Helical" evidence="7">
    <location>
        <begin position="344"/>
        <end position="365"/>
    </location>
</feature>
<evidence type="ECO:0000313" key="9">
    <source>
        <dbReference type="EMBL" id="ACS51048.1"/>
    </source>
</evidence>
<evidence type="ECO:0000256" key="7">
    <source>
        <dbReference type="SAM" id="Phobius"/>
    </source>
</evidence>
<dbReference type="InterPro" id="IPR006153">
    <property type="entry name" value="Cation/H_exchanger_TM"/>
</dbReference>
<feature type="domain" description="RCK N-terminal" evidence="8">
    <location>
        <begin position="435"/>
        <end position="551"/>
    </location>
</feature>
<dbReference type="Proteomes" id="UP000001489">
    <property type="component" value="Chromosome"/>
</dbReference>
<dbReference type="PANTHER" id="PTHR42751:SF1">
    <property type="entry name" value="CATION_PROTON ANTIPORTER YBAL-RELATED"/>
    <property type="match status" value="1"/>
</dbReference>
<dbReference type="GO" id="GO:0016020">
    <property type="term" value="C:membrane"/>
    <property type="evidence" value="ECO:0007669"/>
    <property type="project" value="UniProtKB-SubCell"/>
</dbReference>
<dbReference type="Gene3D" id="3.40.50.720">
    <property type="entry name" value="NAD(P)-binding Rossmann-like Domain"/>
    <property type="match status" value="1"/>
</dbReference>
<name>C6ACY6_BARGA</name>
<comment type="similarity">
    <text evidence="2">Belongs to the monovalent cation:proton antiporter 2 (CPA2) transporter (TC 2.A.37) family.</text>
</comment>
<evidence type="ECO:0000256" key="4">
    <source>
        <dbReference type="ARBA" id="ARBA00022692"/>
    </source>
</evidence>
<dbReference type="PROSITE" id="PS51201">
    <property type="entry name" value="RCK_N"/>
    <property type="match status" value="1"/>
</dbReference>
<feature type="transmembrane region" description="Helical" evidence="7">
    <location>
        <begin position="118"/>
        <end position="137"/>
    </location>
</feature>
<comment type="subcellular location">
    <subcellularLocation>
        <location evidence="1">Membrane</location>
        <topology evidence="1">Multi-pass membrane protein</topology>
    </subcellularLocation>
</comment>
<evidence type="ECO:0000256" key="5">
    <source>
        <dbReference type="ARBA" id="ARBA00022989"/>
    </source>
</evidence>
<keyword evidence="5 7" id="KW-1133">Transmembrane helix</keyword>
<dbReference type="SUPFAM" id="SSF51735">
    <property type="entry name" value="NAD(P)-binding Rossmann-fold domains"/>
    <property type="match status" value="1"/>
</dbReference>
<organism evidence="9 10">
    <name type="scientific">Bartonella grahamii (strain as4aup)</name>
    <dbReference type="NCBI Taxonomy" id="634504"/>
    <lineage>
        <taxon>Bacteria</taxon>
        <taxon>Pseudomonadati</taxon>
        <taxon>Pseudomonadota</taxon>
        <taxon>Alphaproteobacteria</taxon>
        <taxon>Hyphomicrobiales</taxon>
        <taxon>Bartonellaceae</taxon>
        <taxon>Bartonella</taxon>
    </lineage>
</organism>
<dbReference type="GO" id="GO:0006813">
    <property type="term" value="P:potassium ion transport"/>
    <property type="evidence" value="ECO:0007669"/>
    <property type="project" value="InterPro"/>
</dbReference>
<evidence type="ECO:0000256" key="1">
    <source>
        <dbReference type="ARBA" id="ARBA00004141"/>
    </source>
</evidence>
<evidence type="ECO:0000256" key="6">
    <source>
        <dbReference type="ARBA" id="ARBA00023136"/>
    </source>
</evidence>
<feature type="transmembrane region" description="Helical" evidence="7">
    <location>
        <begin position="235"/>
        <end position="266"/>
    </location>
</feature>
<feature type="transmembrane region" description="Helical" evidence="7">
    <location>
        <begin position="377"/>
        <end position="396"/>
    </location>
</feature>
<dbReference type="InterPro" id="IPR038770">
    <property type="entry name" value="Na+/solute_symporter_sf"/>
</dbReference>
<dbReference type="PANTHER" id="PTHR42751">
    <property type="entry name" value="SODIUM/HYDROGEN EXCHANGER FAMILY/TRKA DOMAIN PROTEIN"/>
    <property type="match status" value="1"/>
</dbReference>
<dbReference type="Pfam" id="PF00999">
    <property type="entry name" value="Na_H_Exchanger"/>
    <property type="match status" value="1"/>
</dbReference>
<evidence type="ECO:0000256" key="3">
    <source>
        <dbReference type="ARBA" id="ARBA00022448"/>
    </source>
</evidence>
<dbReference type="AlphaFoldDB" id="C6ACY6"/>
<dbReference type="eggNOG" id="COG1226">
    <property type="taxonomic scope" value="Bacteria"/>
</dbReference>
<proteinExistence type="inferred from homology"/>
<dbReference type="OrthoDB" id="9781411at2"/>
<protein>
    <submittedName>
        <fullName evidence="9">Potassium-efflux system protein</fullName>
    </submittedName>
</protein>
<dbReference type="eggNOG" id="COG4651">
    <property type="taxonomic scope" value="Bacteria"/>
</dbReference>
<evidence type="ECO:0000259" key="8">
    <source>
        <dbReference type="PROSITE" id="PS51201"/>
    </source>
</evidence>
<keyword evidence="3" id="KW-0813">Transport</keyword>
<keyword evidence="6 7" id="KW-0472">Membrane</keyword>
<feature type="transmembrane region" description="Helical" evidence="7">
    <location>
        <begin position="6"/>
        <end position="26"/>
    </location>
</feature>
<dbReference type="InterPro" id="IPR036291">
    <property type="entry name" value="NAD(P)-bd_dom_sf"/>
</dbReference>
<keyword evidence="4 7" id="KW-0812">Transmembrane</keyword>
<keyword evidence="10" id="KW-1185">Reference proteome</keyword>
<feature type="transmembrane region" description="Helical" evidence="7">
    <location>
        <begin position="149"/>
        <end position="172"/>
    </location>
</feature>
<dbReference type="Pfam" id="PF02254">
    <property type="entry name" value="TrkA_N"/>
    <property type="match status" value="1"/>
</dbReference>
<dbReference type="Gene3D" id="1.20.1530.20">
    <property type="match status" value="1"/>
</dbReference>
<feature type="transmembrane region" description="Helical" evidence="7">
    <location>
        <begin position="311"/>
        <end position="332"/>
    </location>
</feature>
<dbReference type="HOGENOM" id="CLU_005126_9_1_5"/>
<feature type="transmembrane region" description="Helical" evidence="7">
    <location>
        <begin position="88"/>
        <end position="112"/>
    </location>
</feature>
<dbReference type="STRING" id="634504.Bgr_07440"/>